<gene>
    <name evidence="7" type="ORF">PV327_006135</name>
</gene>
<dbReference type="GO" id="GO:0006412">
    <property type="term" value="P:translation"/>
    <property type="evidence" value="ECO:0007669"/>
    <property type="project" value="TreeGrafter"/>
</dbReference>
<dbReference type="Proteomes" id="UP001168972">
    <property type="component" value="Unassembled WGS sequence"/>
</dbReference>
<evidence type="ECO:0000256" key="5">
    <source>
        <dbReference type="ARBA" id="ARBA00023128"/>
    </source>
</evidence>
<keyword evidence="5" id="KW-0496">Mitochondrion</keyword>
<dbReference type="PANTHER" id="PTHR21338:SF0">
    <property type="entry name" value="LARGE RIBOSOMAL SUBUNIT PROTEIN ML41"/>
    <property type="match status" value="1"/>
</dbReference>
<evidence type="ECO:0000256" key="6">
    <source>
        <dbReference type="ARBA" id="ARBA00023274"/>
    </source>
</evidence>
<dbReference type="AlphaFoldDB" id="A0AA39L0A9"/>
<keyword evidence="8" id="KW-1185">Reference proteome</keyword>
<sequence>MSSIFTIFKRNLSTSNICYGKRNPRKWLLYNKAGHKLFKEKQRVNPDPDIPIHRRGTKPTGVVIDNHYVSIPEMIPELIVPNLEGCELKPYVSYQSVNVKQSEFTSQDLFNAVYLSKITKDWKEGKLDKDGNPYEPSEYELLTPEEARNRATKTGCDIFSIEIESSKN</sequence>
<dbReference type="EMBL" id="JAQQBR010000003">
    <property type="protein sequence ID" value="KAK0180503.1"/>
    <property type="molecule type" value="Genomic_DNA"/>
</dbReference>
<accession>A0AA39L0A9</accession>
<dbReference type="GO" id="GO:0003735">
    <property type="term" value="F:structural constituent of ribosome"/>
    <property type="evidence" value="ECO:0007669"/>
    <property type="project" value="InterPro"/>
</dbReference>
<comment type="caution">
    <text evidence="7">The sequence shown here is derived from an EMBL/GenBank/DDBJ whole genome shotgun (WGS) entry which is preliminary data.</text>
</comment>
<dbReference type="InterPro" id="IPR019189">
    <property type="entry name" value="Ribosomal_mL41"/>
</dbReference>
<keyword evidence="3" id="KW-0809">Transit peptide</keyword>
<keyword evidence="6" id="KW-0687">Ribonucleoprotein</keyword>
<comment type="subcellular location">
    <subcellularLocation>
        <location evidence="1">Mitochondrion</location>
    </subcellularLocation>
</comment>
<keyword evidence="4" id="KW-0689">Ribosomal protein</keyword>
<proteinExistence type="inferred from homology"/>
<evidence type="ECO:0000256" key="4">
    <source>
        <dbReference type="ARBA" id="ARBA00022980"/>
    </source>
</evidence>
<protein>
    <recommendedName>
        <fullName evidence="9">39S ribosomal protein L41, mitochondrial</fullName>
    </recommendedName>
</protein>
<evidence type="ECO:0000256" key="2">
    <source>
        <dbReference type="ARBA" id="ARBA00010152"/>
    </source>
</evidence>
<evidence type="ECO:0000313" key="7">
    <source>
        <dbReference type="EMBL" id="KAK0180503.1"/>
    </source>
</evidence>
<evidence type="ECO:0008006" key="9">
    <source>
        <dbReference type="Google" id="ProtNLM"/>
    </source>
</evidence>
<name>A0AA39L0A9_MICHY</name>
<organism evidence="7 8">
    <name type="scientific">Microctonus hyperodae</name>
    <name type="common">Parasitoid wasp</name>
    <dbReference type="NCBI Taxonomy" id="165561"/>
    <lineage>
        <taxon>Eukaryota</taxon>
        <taxon>Metazoa</taxon>
        <taxon>Ecdysozoa</taxon>
        <taxon>Arthropoda</taxon>
        <taxon>Hexapoda</taxon>
        <taxon>Insecta</taxon>
        <taxon>Pterygota</taxon>
        <taxon>Neoptera</taxon>
        <taxon>Endopterygota</taxon>
        <taxon>Hymenoptera</taxon>
        <taxon>Apocrita</taxon>
        <taxon>Ichneumonoidea</taxon>
        <taxon>Braconidae</taxon>
        <taxon>Euphorinae</taxon>
        <taxon>Microctonus</taxon>
    </lineage>
</organism>
<dbReference type="GO" id="GO:0005762">
    <property type="term" value="C:mitochondrial large ribosomal subunit"/>
    <property type="evidence" value="ECO:0007669"/>
    <property type="project" value="InterPro"/>
</dbReference>
<dbReference type="Pfam" id="PF09809">
    <property type="entry name" value="MRP-L27"/>
    <property type="match status" value="1"/>
</dbReference>
<reference evidence="7" key="1">
    <citation type="journal article" date="2023" name="bioRxiv">
        <title>Scaffold-level genome assemblies of two parasitoid biocontrol wasps reveal the parthenogenesis mechanism and an associated novel virus.</title>
        <authorList>
            <person name="Inwood S."/>
            <person name="Skelly J."/>
            <person name="Guhlin J."/>
            <person name="Harrop T."/>
            <person name="Goldson S."/>
            <person name="Dearden P."/>
        </authorList>
    </citation>
    <scope>NUCLEOTIDE SEQUENCE</scope>
    <source>
        <strain evidence="7">Lincoln</strain>
        <tissue evidence="7">Whole body</tissue>
    </source>
</reference>
<reference evidence="7" key="2">
    <citation type="submission" date="2023-03" db="EMBL/GenBank/DDBJ databases">
        <authorList>
            <person name="Inwood S.N."/>
            <person name="Skelly J.G."/>
            <person name="Guhlin J."/>
            <person name="Harrop T.W.R."/>
            <person name="Goldson S.G."/>
            <person name="Dearden P.K."/>
        </authorList>
    </citation>
    <scope>NUCLEOTIDE SEQUENCE</scope>
    <source>
        <strain evidence="7">Lincoln</strain>
        <tissue evidence="7">Whole body</tissue>
    </source>
</reference>
<evidence type="ECO:0000256" key="1">
    <source>
        <dbReference type="ARBA" id="ARBA00004173"/>
    </source>
</evidence>
<comment type="similarity">
    <text evidence="2">Belongs to the mitochondrion-specific ribosomal protein mL41 family.</text>
</comment>
<evidence type="ECO:0000256" key="3">
    <source>
        <dbReference type="ARBA" id="ARBA00022946"/>
    </source>
</evidence>
<evidence type="ECO:0000313" key="8">
    <source>
        <dbReference type="Proteomes" id="UP001168972"/>
    </source>
</evidence>
<dbReference type="PANTHER" id="PTHR21338">
    <property type="entry name" value="MITOCHONDRIAL RIBOSOMAL PROTEIN L41"/>
    <property type="match status" value="1"/>
</dbReference>